<organism evidence="2 3">
    <name type="scientific">Aetokthonos hydrillicola Thurmond2011</name>
    <dbReference type="NCBI Taxonomy" id="2712845"/>
    <lineage>
        <taxon>Bacteria</taxon>
        <taxon>Bacillati</taxon>
        <taxon>Cyanobacteriota</taxon>
        <taxon>Cyanophyceae</taxon>
        <taxon>Nostocales</taxon>
        <taxon>Hapalosiphonaceae</taxon>
        <taxon>Aetokthonos</taxon>
    </lineage>
</organism>
<reference evidence="3" key="1">
    <citation type="journal article" date="2021" name="Science">
        <title>Hunting the eagle killer: A cyanobacterial neurotoxin causes vacuolar myelinopathy.</title>
        <authorList>
            <person name="Breinlinger S."/>
            <person name="Phillips T.J."/>
            <person name="Haram B.N."/>
            <person name="Mares J."/>
            <person name="Martinez Yerena J.A."/>
            <person name="Hrouzek P."/>
            <person name="Sobotka R."/>
            <person name="Henderson W.M."/>
            <person name="Schmieder P."/>
            <person name="Williams S.M."/>
            <person name="Lauderdale J.D."/>
            <person name="Wilde H.D."/>
            <person name="Gerrin W."/>
            <person name="Kust A."/>
            <person name="Washington J.W."/>
            <person name="Wagner C."/>
            <person name="Geier B."/>
            <person name="Liebeke M."/>
            <person name="Enke H."/>
            <person name="Niedermeyer T.H.J."/>
            <person name="Wilde S.B."/>
        </authorList>
    </citation>
    <scope>NUCLEOTIDE SEQUENCE [LARGE SCALE GENOMIC DNA]</scope>
    <source>
        <strain evidence="3">Thurmond2011</strain>
    </source>
</reference>
<keyword evidence="3" id="KW-1185">Reference proteome</keyword>
<sequence length="113" mass="12640">MLDPSLDGATITIPGEVFRLLVDVLNHMKDGHPLTILPTQAELTTQQASDILGVSRPYLVKLLDEGKIPSRKVGVYRRVLAVDVLRYKQITDQLRQQVLDELVKEAQDLGMGY</sequence>
<gene>
    <name evidence="2" type="ORF">G7B40_015980</name>
</gene>
<protein>
    <submittedName>
        <fullName evidence="2">Helix-turn-helix domain-containing protein</fullName>
    </submittedName>
</protein>
<evidence type="ECO:0000313" key="3">
    <source>
        <dbReference type="Proteomes" id="UP000667802"/>
    </source>
</evidence>
<dbReference type="GO" id="GO:0003677">
    <property type="term" value="F:DNA binding"/>
    <property type="evidence" value="ECO:0007669"/>
    <property type="project" value="InterPro"/>
</dbReference>
<evidence type="ECO:0000313" key="2">
    <source>
        <dbReference type="EMBL" id="MDR9896052.1"/>
    </source>
</evidence>
<dbReference type="Proteomes" id="UP000667802">
    <property type="component" value="Unassembled WGS sequence"/>
</dbReference>
<proteinExistence type="predicted"/>
<dbReference type="RefSeq" id="WP_310833921.1">
    <property type="nucleotide sequence ID" value="NZ_CAWQFN010000602.1"/>
</dbReference>
<dbReference type="AlphaFoldDB" id="A0AAP5I9I4"/>
<feature type="domain" description="Helix-turn-helix" evidence="1">
    <location>
        <begin position="43"/>
        <end position="88"/>
    </location>
</feature>
<dbReference type="EMBL" id="JAALHA020000007">
    <property type="protein sequence ID" value="MDR9896052.1"/>
    <property type="molecule type" value="Genomic_DNA"/>
</dbReference>
<dbReference type="Pfam" id="PF12728">
    <property type="entry name" value="HTH_17"/>
    <property type="match status" value="1"/>
</dbReference>
<dbReference type="InterPro" id="IPR041657">
    <property type="entry name" value="HTH_17"/>
</dbReference>
<comment type="caution">
    <text evidence="2">The sequence shown here is derived from an EMBL/GenBank/DDBJ whole genome shotgun (WGS) entry which is preliminary data.</text>
</comment>
<dbReference type="NCBIfam" id="TIGR01764">
    <property type="entry name" value="excise"/>
    <property type="match status" value="1"/>
</dbReference>
<accession>A0AAP5I9I4</accession>
<dbReference type="InterPro" id="IPR010093">
    <property type="entry name" value="SinI_DNA-bd"/>
</dbReference>
<name>A0AAP5I9I4_9CYAN</name>
<evidence type="ECO:0000259" key="1">
    <source>
        <dbReference type="Pfam" id="PF12728"/>
    </source>
</evidence>
<dbReference type="InterPro" id="IPR009061">
    <property type="entry name" value="DNA-bd_dom_put_sf"/>
</dbReference>
<dbReference type="SUPFAM" id="SSF46955">
    <property type="entry name" value="Putative DNA-binding domain"/>
    <property type="match status" value="1"/>
</dbReference>